<evidence type="ECO:0000313" key="3">
    <source>
        <dbReference type="Proteomes" id="UP000645390"/>
    </source>
</evidence>
<sequence length="203" mass="23668">MPSSTDKTKTISIWKAENLPFFLTVFIGLMGFQLNQLSENFLKSPAISYSFKVIDEEKTGIQVKRDLTCSIKNISSETSFKDLKINFWFQKHEILISKPSITLGTLASRHDIIENELENRLIEFNIGHFQPEFEYHLNFQTISNINDEQFPSLSFTSDQTVRFVPSSPMTWLAEHYFLFNIICIITCFLIIIFYMINLNKKTK</sequence>
<reference evidence="3" key="1">
    <citation type="journal article" date="2019" name="Int. J. Syst. Evol. Microbiol.">
        <title>The Global Catalogue of Microorganisms (GCM) 10K type strain sequencing project: providing services to taxonomists for standard genome sequencing and annotation.</title>
        <authorList>
            <consortium name="The Broad Institute Genomics Platform"/>
            <consortium name="The Broad Institute Genome Sequencing Center for Infectious Disease"/>
            <person name="Wu L."/>
            <person name="Ma J."/>
        </authorList>
    </citation>
    <scope>NUCLEOTIDE SEQUENCE [LARGE SCALE GENOMIC DNA]</scope>
    <source>
        <strain evidence="3">CCM 8939</strain>
    </source>
</reference>
<evidence type="ECO:0000256" key="1">
    <source>
        <dbReference type="SAM" id="Phobius"/>
    </source>
</evidence>
<dbReference type="EMBL" id="BMDJ01000010">
    <property type="protein sequence ID" value="GGI28195.1"/>
    <property type="molecule type" value="Genomic_DNA"/>
</dbReference>
<keyword evidence="1" id="KW-0472">Membrane</keyword>
<comment type="caution">
    <text evidence="2">The sequence shown here is derived from an EMBL/GenBank/DDBJ whole genome shotgun (WGS) entry which is preliminary data.</text>
</comment>
<gene>
    <name evidence="2" type="ORF">GCM10008119_31430</name>
</gene>
<name>A0ABQ2BN34_9SPHI</name>
<dbReference type="Proteomes" id="UP000645390">
    <property type="component" value="Unassembled WGS sequence"/>
</dbReference>
<proteinExistence type="predicted"/>
<organism evidence="2 3">
    <name type="scientific">Pedobacter mendelii</name>
    <dbReference type="NCBI Taxonomy" id="1908240"/>
    <lineage>
        <taxon>Bacteria</taxon>
        <taxon>Pseudomonadati</taxon>
        <taxon>Bacteroidota</taxon>
        <taxon>Sphingobacteriia</taxon>
        <taxon>Sphingobacteriales</taxon>
        <taxon>Sphingobacteriaceae</taxon>
        <taxon>Pedobacter</taxon>
    </lineage>
</organism>
<protein>
    <submittedName>
        <fullName evidence="2">Uncharacterized protein</fullName>
    </submittedName>
</protein>
<keyword evidence="1" id="KW-0812">Transmembrane</keyword>
<feature type="transmembrane region" description="Helical" evidence="1">
    <location>
        <begin position="21"/>
        <end position="38"/>
    </location>
</feature>
<accession>A0ABQ2BN34</accession>
<feature type="transmembrane region" description="Helical" evidence="1">
    <location>
        <begin position="176"/>
        <end position="196"/>
    </location>
</feature>
<keyword evidence="1" id="KW-1133">Transmembrane helix</keyword>
<evidence type="ECO:0000313" key="2">
    <source>
        <dbReference type="EMBL" id="GGI28195.1"/>
    </source>
</evidence>
<keyword evidence="3" id="KW-1185">Reference proteome</keyword>
<dbReference type="RefSeq" id="WP_188416237.1">
    <property type="nucleotide sequence ID" value="NZ_BMDJ01000010.1"/>
</dbReference>